<evidence type="ECO:0000256" key="2">
    <source>
        <dbReference type="ARBA" id="ARBA00012438"/>
    </source>
</evidence>
<keyword evidence="5" id="KW-0716">Sensory transduction</keyword>
<gene>
    <name evidence="15" type="ORF">GOB81_07940</name>
</gene>
<evidence type="ECO:0000259" key="13">
    <source>
        <dbReference type="PROSITE" id="PS50046"/>
    </source>
</evidence>
<dbReference type="InterPro" id="IPR013515">
    <property type="entry name" value="Phytochrome_cen-reg"/>
</dbReference>
<evidence type="ECO:0000256" key="1">
    <source>
        <dbReference type="ARBA" id="ARBA00000085"/>
    </source>
</evidence>
<keyword evidence="4 12" id="KW-0597">Phosphoprotein</keyword>
<dbReference type="Gene3D" id="3.30.450.40">
    <property type="match status" value="1"/>
</dbReference>
<name>A0ABX0JZY4_9PROT</name>
<feature type="domain" description="Phytochrome chromophore attachment site" evidence="13">
    <location>
        <begin position="148"/>
        <end position="284"/>
    </location>
</feature>
<dbReference type="Gene3D" id="3.40.50.2300">
    <property type="match status" value="1"/>
</dbReference>
<dbReference type="Gene3D" id="3.30.450.20">
    <property type="entry name" value="PAS domain"/>
    <property type="match status" value="1"/>
</dbReference>
<dbReference type="Pfam" id="PF08446">
    <property type="entry name" value="PAS_2"/>
    <property type="match status" value="1"/>
</dbReference>
<evidence type="ECO:0000256" key="5">
    <source>
        <dbReference type="ARBA" id="ARBA00022606"/>
    </source>
</evidence>
<dbReference type="Pfam" id="PF01590">
    <property type="entry name" value="GAF"/>
    <property type="match status" value="1"/>
</dbReference>
<feature type="modified residue" description="4-aspartylphosphate" evidence="12">
    <location>
        <position position="790"/>
    </location>
</feature>
<accession>A0ABX0JZY4</accession>
<evidence type="ECO:0000256" key="10">
    <source>
        <dbReference type="ARBA" id="ARBA00022991"/>
    </source>
</evidence>
<dbReference type="InterPro" id="IPR001789">
    <property type="entry name" value="Sig_transdc_resp-reg_receiver"/>
</dbReference>
<dbReference type="InterPro" id="IPR003018">
    <property type="entry name" value="GAF"/>
</dbReference>
<dbReference type="InterPro" id="IPR043150">
    <property type="entry name" value="Phytochrome_PHY_sf"/>
</dbReference>
<dbReference type="Pfam" id="PF07536">
    <property type="entry name" value="HWE_HK"/>
    <property type="match status" value="1"/>
</dbReference>
<dbReference type="PROSITE" id="PS50110">
    <property type="entry name" value="RESPONSE_REGULATORY"/>
    <property type="match status" value="1"/>
</dbReference>
<dbReference type="PANTHER" id="PTHR41523">
    <property type="entry name" value="TWO-COMPONENT SYSTEM SENSOR PROTEIN"/>
    <property type="match status" value="1"/>
</dbReference>
<dbReference type="SUPFAM" id="SSF55781">
    <property type="entry name" value="GAF domain-like"/>
    <property type="match status" value="2"/>
</dbReference>
<protein>
    <recommendedName>
        <fullName evidence="2">histidine kinase</fullName>
        <ecNumber evidence="2">2.7.13.3</ecNumber>
    </recommendedName>
</protein>
<organism evidence="15 16">
    <name type="scientific">Acetobacter conturbans</name>
    <dbReference type="NCBI Taxonomy" id="1737472"/>
    <lineage>
        <taxon>Bacteria</taxon>
        <taxon>Pseudomonadati</taxon>
        <taxon>Pseudomonadota</taxon>
        <taxon>Alphaproteobacteria</taxon>
        <taxon>Acetobacterales</taxon>
        <taxon>Acetobacteraceae</taxon>
        <taxon>Acetobacter</taxon>
    </lineage>
</organism>
<keyword evidence="16" id="KW-1185">Reference proteome</keyword>
<keyword evidence="3" id="KW-0600">Photoreceptor protein</keyword>
<keyword evidence="7" id="KW-0547">Nucleotide-binding</keyword>
<dbReference type="SUPFAM" id="SSF55785">
    <property type="entry name" value="PYP-like sensor domain (PAS domain)"/>
    <property type="match status" value="1"/>
</dbReference>
<dbReference type="InterPro" id="IPR029016">
    <property type="entry name" value="GAF-like_dom_sf"/>
</dbReference>
<evidence type="ECO:0000256" key="9">
    <source>
        <dbReference type="ARBA" id="ARBA00022840"/>
    </source>
</evidence>
<dbReference type="InterPro" id="IPR016132">
    <property type="entry name" value="Phyto_chromo_attachment"/>
</dbReference>
<dbReference type="SUPFAM" id="SSF52172">
    <property type="entry name" value="CheY-like"/>
    <property type="match status" value="1"/>
</dbReference>
<dbReference type="InterPro" id="IPR013654">
    <property type="entry name" value="PAS_2"/>
</dbReference>
<dbReference type="EMBL" id="WOSY01000006">
    <property type="protein sequence ID" value="NHN88560.1"/>
    <property type="molecule type" value="Genomic_DNA"/>
</dbReference>
<evidence type="ECO:0000256" key="8">
    <source>
        <dbReference type="ARBA" id="ARBA00022777"/>
    </source>
</evidence>
<evidence type="ECO:0000256" key="6">
    <source>
        <dbReference type="ARBA" id="ARBA00022679"/>
    </source>
</evidence>
<dbReference type="SMART" id="SM00911">
    <property type="entry name" value="HWE_HK"/>
    <property type="match status" value="1"/>
</dbReference>
<keyword evidence="10" id="KW-0157">Chromophore</keyword>
<evidence type="ECO:0000256" key="11">
    <source>
        <dbReference type="ARBA" id="ARBA00023170"/>
    </source>
</evidence>
<dbReference type="PANTHER" id="PTHR41523:SF7">
    <property type="entry name" value="HISTIDINE KINASE"/>
    <property type="match status" value="1"/>
</dbReference>
<keyword evidence="6" id="KW-0808">Transferase</keyword>
<comment type="caution">
    <text evidence="15">The sequence shown here is derived from an EMBL/GenBank/DDBJ whole genome shotgun (WGS) entry which is preliminary data.</text>
</comment>
<dbReference type="Pfam" id="PF00072">
    <property type="entry name" value="Response_reg"/>
    <property type="match status" value="1"/>
</dbReference>
<evidence type="ECO:0000313" key="16">
    <source>
        <dbReference type="Proteomes" id="UP000631653"/>
    </source>
</evidence>
<comment type="catalytic activity">
    <reaction evidence="1">
        <text>ATP + protein L-histidine = ADP + protein N-phospho-L-histidine.</text>
        <dbReference type="EC" id="2.7.13.3"/>
    </reaction>
</comment>
<dbReference type="InterPro" id="IPR011006">
    <property type="entry name" value="CheY-like_superfamily"/>
</dbReference>
<keyword evidence="11" id="KW-0675">Receptor</keyword>
<evidence type="ECO:0000256" key="12">
    <source>
        <dbReference type="PROSITE-ProRule" id="PRU00169"/>
    </source>
</evidence>
<sequence>MNMEFENVLFGQADLLSCDREPIHIPQSIQPAGCVLVFSPQECRLTRYSANTQAYLSLPEIRFGLSLNECFGEAITAEILASAAQSASGKPSILFDLELMTGFRRDIVVHYSGDELIVECEDAMPSALHTSVLANQRRIVETIRNPADILGLLRATAPVMRQAFGYDRVMIYRFSPDWSGKVIVEDRREGLESFLGQHFPSGDIPSQARELYKRSLIRVITDATFAPVPLVQQDGLLPLDMTFMHLRAVSPIHCEYLTNMGVRASMSLSLVVDGELWGLIAFHHYEVKKPAMAERVMAKMVGEMLALQLVALIRSRRLHLTQNTHLFLSHFLRKATEENGPSYIQERVQELLTVIECDGGGVWMEGHWTPKGQTLNEAAVVDLLSVVKKNGNDDMWCSDHLLKDCPVLAGRMSGIAGALVVPMWPQGNDYLVIFRQEVIQTVLWGGDPKKTYSTGPHGVRLTPRRSFDLWKEEVRNHCLEWTPEDLELAGQIRSTLMEIMAVTHQRILRERTRSEELQRILNDELNHRVKNILAIVQTLVAREPTACDSAVEYSRSLQGRISSLATAHDVALVAKAETTLKDLLQAELAPYETSANSIVLEGPSFILSRRALTFLALLFHELATNAAKYGALSTSHGCLTVKWAYESQSASWNILWEEKGGPEVVVPKQAGFGSLLLDRAVTHNLGGKAVRHFLPEGIRLEITLPEQPAGATFSEFSDAGSRKGITAIGMEAEKTLAGKTVLLLEDEFLIALDVEQALSEKKAAHVYTASSIAQACEILERYLVDVAILDIDIGGETSAPVARLLADRGVPFVFTTGYDNDPEINQSFPEAEIIKKPYEIKDILKALAISSGCGN</sequence>
<dbReference type="InterPro" id="IPR001294">
    <property type="entry name" value="Phytochrome"/>
</dbReference>
<dbReference type="SMART" id="SM00065">
    <property type="entry name" value="GAF"/>
    <property type="match status" value="1"/>
</dbReference>
<dbReference type="PROSITE" id="PS50046">
    <property type="entry name" value="PHYTOCHROME_2"/>
    <property type="match status" value="1"/>
</dbReference>
<dbReference type="Proteomes" id="UP000631653">
    <property type="component" value="Unassembled WGS sequence"/>
</dbReference>
<reference evidence="15 16" key="1">
    <citation type="journal article" date="2020" name="Int. J. Syst. Evol. Microbiol.">
        <title>Novel acetic acid bacteria from cider fermentations: Acetobacter conturbans sp. nov. and Acetobacter fallax sp. nov.</title>
        <authorList>
            <person name="Sombolestani A.S."/>
            <person name="Cleenwerck I."/>
            <person name="Cnockaert M."/>
            <person name="Borremans W."/>
            <person name="Wieme A.D."/>
            <person name="De Vuyst L."/>
            <person name="Vandamme P."/>
        </authorList>
    </citation>
    <scope>NUCLEOTIDE SEQUENCE [LARGE SCALE GENOMIC DNA]</scope>
    <source>
        <strain evidence="15 16">LMG 1627</strain>
    </source>
</reference>
<feature type="domain" description="Response regulatory" evidence="14">
    <location>
        <begin position="740"/>
        <end position="851"/>
    </location>
</feature>
<evidence type="ECO:0000256" key="3">
    <source>
        <dbReference type="ARBA" id="ARBA00022543"/>
    </source>
</evidence>
<keyword evidence="9" id="KW-0067">ATP-binding</keyword>
<evidence type="ECO:0000256" key="4">
    <source>
        <dbReference type="ARBA" id="ARBA00022553"/>
    </source>
</evidence>
<dbReference type="PRINTS" id="PR01033">
    <property type="entry name" value="PHYTOCHROME"/>
</dbReference>
<evidence type="ECO:0000259" key="14">
    <source>
        <dbReference type="PROSITE" id="PS50110"/>
    </source>
</evidence>
<keyword evidence="8" id="KW-0418">Kinase</keyword>
<dbReference type="SMART" id="SM00448">
    <property type="entry name" value="REC"/>
    <property type="match status" value="1"/>
</dbReference>
<evidence type="ECO:0000313" key="15">
    <source>
        <dbReference type="EMBL" id="NHN88560.1"/>
    </source>
</evidence>
<dbReference type="InterPro" id="IPR011102">
    <property type="entry name" value="Sig_transdc_His_kinase_HWE"/>
</dbReference>
<dbReference type="RefSeq" id="WP_173569858.1">
    <property type="nucleotide sequence ID" value="NZ_WOSY01000006.1"/>
</dbReference>
<dbReference type="Gene3D" id="3.30.450.270">
    <property type="match status" value="1"/>
</dbReference>
<proteinExistence type="predicted"/>
<dbReference type="Pfam" id="PF00360">
    <property type="entry name" value="PHY"/>
    <property type="match status" value="1"/>
</dbReference>
<evidence type="ECO:0000256" key="7">
    <source>
        <dbReference type="ARBA" id="ARBA00022741"/>
    </source>
</evidence>
<dbReference type="InterPro" id="IPR035965">
    <property type="entry name" value="PAS-like_dom_sf"/>
</dbReference>
<dbReference type="EC" id="2.7.13.3" evidence="2"/>